<sequence>MFLKRLDTVGFKSFAERISVDFVTGVTAVVGPNGSGKSNITDAIRWVLGEQSARSLRGSKMEDIIFQGSDSRKALNVAEVTLTLDNSDQTLPIEYDEVSVTRRVYRSGESEFLINKQACRLKDIVDLFMDSGLGREAFSIISQGKVEEILSSKAEERRTIFEEAAGVLKYKNRKEKAEYKLAETQENLNRVEDIIYEIESQLDPLKEQAAVATDYLQKKDQLKEQEISLLIAEIEQLHSQWKTLLEKMEEEKQYELELKTGIQKKEAHVEQERSQIQALDESIEELQESLLIFTKEIESLEGNKKLVHERLKHFEENKQKLEEEGIVLRDRIVKVEKDLHSEKEKLKQDLNMRNKTKNKLEELSSKMATTEENIQDQIEERKSEYIEYLNQQAAMRNERQTIEKQLSQIEAKRLNQDSKFQGLTGERERLEDELQQLNQELKHDYEARVEAEDKLQTLKQEIEADKERYQDLQTKLYQGYQYIEKLKSKKEMLEEMKEDFQGFFQGVKEVLKARDGNELEGIHGAVIELLNVPSSYITAIETALGGQAQHIVVKDETVARHVIHWLKRTNKGRATFLPMNAMKPKYIAKHLLSGITRHEGFVGIGTDLIQYERAYHDVMNHLLGNIVIAKDLRAANEIAVQLQRKFRVVTLEGDVVNPGGSMSGGAQKKTNQSLFTRERDLKDVTEKLSSYEQKAKEFEKKVKAHKEAMDQKESRLEVYRSEISDKHEREQSLRSKVMEKEVNINHLNENLKLYDQDKLQFEQDLTGLMERDKGLSEQLESLNQQLTSIQREIDDLSEQQSTFQKSQKELEESYHQLQITFAEQESQLKNQKEKTSQLEANLQEYQQSYQANQDQLNGILSFHENIQSEEDIESKLAEQQEEKDQTLHSIQTRRAERAKRTQLVNDTERELKEEHRLHQATVQAIQDKEVKANRLDVELENRLNHLQTEYMITFERASQEYEKANDIEKTRQAVKLIKRSIEELGTVNIGAIDEYERIQERYQFLTEQQTDLIQAKDTLYSVISEMDEEMKRRFETTFYQIKEEFTLVFQQLFGGGRAELKLTDPSNILNTGVDIVAQPPGKKLQHLGLLSGGERALTAIALLFAILRIRPVPFCVLDEVEAALDEANVNRFARYLKVYSENTQFIVITHRKGTMEEADVLYGVTMQESGVSRLVSVKLEDTAELVQT</sequence>
<dbReference type="InterPro" id="IPR003395">
    <property type="entry name" value="RecF/RecN/SMC_N"/>
</dbReference>
<keyword evidence="4 6" id="KW-0175">Coiled coil</keyword>
<gene>
    <name evidence="6" type="primary">smc</name>
    <name evidence="9" type="ORF">JOC48_002293</name>
</gene>
<comment type="subunit">
    <text evidence="6">Homodimer.</text>
</comment>
<comment type="similarity">
    <text evidence="6">Belongs to the SMC family.</text>
</comment>
<dbReference type="PIRSF" id="PIRSF005719">
    <property type="entry name" value="SMC"/>
    <property type="match status" value="1"/>
</dbReference>
<evidence type="ECO:0000256" key="7">
    <source>
        <dbReference type="SAM" id="MobiDB-lite"/>
    </source>
</evidence>
<evidence type="ECO:0000259" key="8">
    <source>
        <dbReference type="SMART" id="SM00968"/>
    </source>
</evidence>
<comment type="subcellular location">
    <subcellularLocation>
        <location evidence="6">Cytoplasm</location>
    </subcellularLocation>
</comment>
<evidence type="ECO:0000256" key="1">
    <source>
        <dbReference type="ARBA" id="ARBA00022490"/>
    </source>
</evidence>
<comment type="function">
    <text evidence="6">Required for chromosome condensation and partitioning.</text>
</comment>
<protein>
    <recommendedName>
        <fullName evidence="6">Chromosome partition protein Smc</fullName>
    </recommendedName>
</protein>
<feature type="binding site" evidence="6">
    <location>
        <begin position="32"/>
        <end position="39"/>
    </location>
    <ligand>
        <name>ATP</name>
        <dbReference type="ChEBI" id="CHEBI:30616"/>
    </ligand>
</feature>
<evidence type="ECO:0000256" key="6">
    <source>
        <dbReference type="HAMAP-Rule" id="MF_01894"/>
    </source>
</evidence>
<feature type="coiled-coil region" evidence="6">
    <location>
        <begin position="681"/>
        <end position="855"/>
    </location>
</feature>
<keyword evidence="5 6" id="KW-0238">DNA-binding</keyword>
<evidence type="ECO:0000313" key="9">
    <source>
        <dbReference type="EMBL" id="MBM7571792.1"/>
    </source>
</evidence>
<dbReference type="InterPro" id="IPR027417">
    <property type="entry name" value="P-loop_NTPase"/>
</dbReference>
<dbReference type="SUPFAM" id="SSF75553">
    <property type="entry name" value="Smc hinge domain"/>
    <property type="match status" value="1"/>
</dbReference>
<dbReference type="Gene3D" id="3.40.50.300">
    <property type="entry name" value="P-loop containing nucleotide triphosphate hydrolases"/>
    <property type="match status" value="2"/>
</dbReference>
<reference evidence="9 10" key="1">
    <citation type="submission" date="2021-01" db="EMBL/GenBank/DDBJ databases">
        <title>Genomic Encyclopedia of Type Strains, Phase IV (KMG-IV): sequencing the most valuable type-strain genomes for metagenomic binning, comparative biology and taxonomic classification.</title>
        <authorList>
            <person name="Goeker M."/>
        </authorList>
    </citation>
    <scope>NUCLEOTIDE SEQUENCE [LARGE SCALE GENOMIC DNA]</scope>
    <source>
        <strain evidence="9 10">DSM 23711</strain>
    </source>
</reference>
<dbReference type="HAMAP" id="MF_01894">
    <property type="entry name" value="Smc_prok"/>
    <property type="match status" value="1"/>
</dbReference>
<name>A0ABS2N0X7_9BACI</name>
<comment type="domain">
    <text evidence="6">Contains large globular domains required for ATP hydrolysis at each terminus and a third globular domain forming a flexible hinge near the middle of the molecule. These domains are separated by coiled-coil structures.</text>
</comment>
<organism evidence="9 10">
    <name type="scientific">Aquibacillus albus</name>
    <dbReference type="NCBI Taxonomy" id="1168171"/>
    <lineage>
        <taxon>Bacteria</taxon>
        <taxon>Bacillati</taxon>
        <taxon>Bacillota</taxon>
        <taxon>Bacilli</taxon>
        <taxon>Bacillales</taxon>
        <taxon>Bacillaceae</taxon>
        <taxon>Aquibacillus</taxon>
    </lineage>
</organism>
<dbReference type="InterPro" id="IPR010935">
    <property type="entry name" value="SMC_hinge"/>
</dbReference>
<dbReference type="Pfam" id="PF06470">
    <property type="entry name" value="SMC_hinge"/>
    <property type="match status" value="1"/>
</dbReference>
<dbReference type="RefSeq" id="WP_204499710.1">
    <property type="nucleotide sequence ID" value="NZ_JAFBDR010000011.1"/>
</dbReference>
<dbReference type="InterPro" id="IPR024704">
    <property type="entry name" value="SMC"/>
</dbReference>
<dbReference type="SMART" id="SM00968">
    <property type="entry name" value="SMC_hinge"/>
    <property type="match status" value="1"/>
</dbReference>
<dbReference type="Gene3D" id="3.30.70.1620">
    <property type="match status" value="1"/>
</dbReference>
<evidence type="ECO:0000313" key="10">
    <source>
        <dbReference type="Proteomes" id="UP001296943"/>
    </source>
</evidence>
<dbReference type="CDD" id="cd03278">
    <property type="entry name" value="ABC_SMC_barmotin"/>
    <property type="match status" value="2"/>
</dbReference>
<dbReference type="InterPro" id="IPR011890">
    <property type="entry name" value="SMC_prok"/>
</dbReference>
<proteinExistence type="inferred from homology"/>
<dbReference type="Gene3D" id="1.20.1060.20">
    <property type="match status" value="1"/>
</dbReference>
<comment type="caution">
    <text evidence="9">The sequence shown here is derived from an EMBL/GenBank/DDBJ whole genome shotgun (WGS) entry which is preliminary data.</text>
</comment>
<dbReference type="NCBIfam" id="TIGR02168">
    <property type="entry name" value="SMC_prok_B"/>
    <property type="match status" value="1"/>
</dbReference>
<evidence type="ECO:0000256" key="5">
    <source>
        <dbReference type="ARBA" id="ARBA00023125"/>
    </source>
</evidence>
<accession>A0ABS2N0X7</accession>
<dbReference type="PANTHER" id="PTHR43977">
    <property type="entry name" value="STRUCTURAL MAINTENANCE OF CHROMOSOMES PROTEIN 3"/>
    <property type="match status" value="1"/>
</dbReference>
<dbReference type="SUPFAM" id="SSF52540">
    <property type="entry name" value="P-loop containing nucleoside triphosphate hydrolases"/>
    <property type="match status" value="2"/>
</dbReference>
<dbReference type="Gene3D" id="1.10.287.1490">
    <property type="match status" value="1"/>
</dbReference>
<keyword evidence="2 6" id="KW-0547">Nucleotide-binding</keyword>
<dbReference type="Proteomes" id="UP001296943">
    <property type="component" value="Unassembled WGS sequence"/>
</dbReference>
<evidence type="ECO:0000256" key="4">
    <source>
        <dbReference type="ARBA" id="ARBA00023054"/>
    </source>
</evidence>
<dbReference type="Pfam" id="PF02463">
    <property type="entry name" value="SMC_N"/>
    <property type="match status" value="1"/>
</dbReference>
<keyword evidence="1 6" id="KW-0963">Cytoplasm</keyword>
<feature type="domain" description="SMC hinge" evidence="8">
    <location>
        <begin position="520"/>
        <end position="639"/>
    </location>
</feature>
<feature type="region of interest" description="Disordered" evidence="7">
    <location>
        <begin position="878"/>
        <end position="899"/>
    </location>
</feature>
<keyword evidence="10" id="KW-1185">Reference proteome</keyword>
<feature type="coiled-coil region" evidence="6">
    <location>
        <begin position="167"/>
        <end position="475"/>
    </location>
</feature>
<evidence type="ECO:0000256" key="2">
    <source>
        <dbReference type="ARBA" id="ARBA00022741"/>
    </source>
</evidence>
<dbReference type="EMBL" id="JAFBDR010000011">
    <property type="protein sequence ID" value="MBM7571792.1"/>
    <property type="molecule type" value="Genomic_DNA"/>
</dbReference>
<keyword evidence="3 6" id="KW-0067">ATP-binding</keyword>
<evidence type="ECO:0000256" key="3">
    <source>
        <dbReference type="ARBA" id="ARBA00022840"/>
    </source>
</evidence>
<dbReference type="InterPro" id="IPR036277">
    <property type="entry name" value="SMC_hinge_sf"/>
</dbReference>